<dbReference type="OrthoDB" id="129082at2"/>
<dbReference type="AlphaFoldDB" id="A0A4R3KP00"/>
<accession>A0A4R3KP00</accession>
<dbReference type="InterPro" id="IPR005530">
    <property type="entry name" value="SPW"/>
</dbReference>
<feature type="transmembrane region" description="Helical" evidence="1">
    <location>
        <begin position="37"/>
        <end position="55"/>
    </location>
</feature>
<dbReference type="Pfam" id="PF03779">
    <property type="entry name" value="SPW"/>
    <property type="match status" value="1"/>
</dbReference>
<protein>
    <submittedName>
        <fullName evidence="3">SPW repeat-containing protein</fullName>
    </submittedName>
</protein>
<evidence type="ECO:0000256" key="1">
    <source>
        <dbReference type="SAM" id="Phobius"/>
    </source>
</evidence>
<keyword evidence="1" id="KW-1133">Transmembrane helix</keyword>
<keyword evidence="4" id="KW-1185">Reference proteome</keyword>
<sequence length="119" mass="12797">MRCISTRIHAMLDYVVGILLIAAPWIFNFATGGPAQSIPVILGLVALVMSLFTNYEGGLVKMIPMPVHLTIDLLSGIFLAASPWLFGFAGMVFLPHLVVGILEIAVSLCTIKAPFVSRV</sequence>
<evidence type="ECO:0000313" key="4">
    <source>
        <dbReference type="Proteomes" id="UP000295807"/>
    </source>
</evidence>
<dbReference type="EMBL" id="SMAD01000008">
    <property type="protein sequence ID" value="TCS86306.1"/>
    <property type="molecule type" value="Genomic_DNA"/>
</dbReference>
<keyword evidence="1" id="KW-0812">Transmembrane</keyword>
<evidence type="ECO:0000259" key="2">
    <source>
        <dbReference type="Pfam" id="PF03779"/>
    </source>
</evidence>
<proteinExistence type="predicted"/>
<gene>
    <name evidence="3" type="ORF">EDD80_10898</name>
</gene>
<comment type="caution">
    <text evidence="3">The sequence shown here is derived from an EMBL/GenBank/DDBJ whole genome shotgun (WGS) entry which is preliminary data.</text>
</comment>
<feature type="transmembrane region" description="Helical" evidence="1">
    <location>
        <begin position="12"/>
        <end position="31"/>
    </location>
</feature>
<organism evidence="3 4">
    <name type="scientific">Anseongella ginsenosidimutans</name>
    <dbReference type="NCBI Taxonomy" id="496056"/>
    <lineage>
        <taxon>Bacteria</taxon>
        <taxon>Pseudomonadati</taxon>
        <taxon>Bacteroidota</taxon>
        <taxon>Sphingobacteriia</taxon>
        <taxon>Sphingobacteriales</taxon>
        <taxon>Sphingobacteriaceae</taxon>
        <taxon>Anseongella</taxon>
    </lineage>
</organism>
<evidence type="ECO:0000313" key="3">
    <source>
        <dbReference type="EMBL" id="TCS86306.1"/>
    </source>
</evidence>
<keyword evidence="1" id="KW-0472">Membrane</keyword>
<dbReference type="Proteomes" id="UP000295807">
    <property type="component" value="Unassembled WGS sequence"/>
</dbReference>
<reference evidence="3 4" key="1">
    <citation type="submission" date="2019-03" db="EMBL/GenBank/DDBJ databases">
        <title>Genomic Encyclopedia of Type Strains, Phase IV (KMG-IV): sequencing the most valuable type-strain genomes for metagenomic binning, comparative biology and taxonomic classification.</title>
        <authorList>
            <person name="Goeker M."/>
        </authorList>
    </citation>
    <scope>NUCLEOTIDE SEQUENCE [LARGE SCALE GENOMIC DNA]</scope>
    <source>
        <strain evidence="3 4">DSM 21100</strain>
    </source>
</reference>
<feature type="domain" description="SPW repeat-containing integral membrane" evidence="2">
    <location>
        <begin position="9"/>
        <end position="108"/>
    </location>
</feature>
<feature type="transmembrane region" description="Helical" evidence="1">
    <location>
        <begin position="67"/>
        <end position="86"/>
    </location>
</feature>
<name>A0A4R3KP00_9SPHI</name>
<dbReference type="RefSeq" id="WP_132129709.1">
    <property type="nucleotide sequence ID" value="NZ_CP042432.1"/>
</dbReference>